<dbReference type="Proteomes" id="UP000805193">
    <property type="component" value="Unassembled WGS sequence"/>
</dbReference>
<organism evidence="1 2">
    <name type="scientific">Ixodes persulcatus</name>
    <name type="common">Taiga tick</name>
    <dbReference type="NCBI Taxonomy" id="34615"/>
    <lineage>
        <taxon>Eukaryota</taxon>
        <taxon>Metazoa</taxon>
        <taxon>Ecdysozoa</taxon>
        <taxon>Arthropoda</taxon>
        <taxon>Chelicerata</taxon>
        <taxon>Arachnida</taxon>
        <taxon>Acari</taxon>
        <taxon>Parasitiformes</taxon>
        <taxon>Ixodida</taxon>
        <taxon>Ixodoidea</taxon>
        <taxon>Ixodidae</taxon>
        <taxon>Ixodinae</taxon>
        <taxon>Ixodes</taxon>
    </lineage>
</organism>
<reference evidence="1 2" key="1">
    <citation type="journal article" date="2020" name="Cell">
        <title>Large-Scale Comparative Analyses of Tick Genomes Elucidate Their Genetic Diversity and Vector Capacities.</title>
        <authorList>
            <consortium name="Tick Genome and Microbiome Consortium (TIGMIC)"/>
            <person name="Jia N."/>
            <person name="Wang J."/>
            <person name="Shi W."/>
            <person name="Du L."/>
            <person name="Sun Y."/>
            <person name="Zhan W."/>
            <person name="Jiang J.F."/>
            <person name="Wang Q."/>
            <person name="Zhang B."/>
            <person name="Ji P."/>
            <person name="Bell-Sakyi L."/>
            <person name="Cui X.M."/>
            <person name="Yuan T.T."/>
            <person name="Jiang B.G."/>
            <person name="Yang W.F."/>
            <person name="Lam T.T."/>
            <person name="Chang Q.C."/>
            <person name="Ding S.J."/>
            <person name="Wang X.J."/>
            <person name="Zhu J.G."/>
            <person name="Ruan X.D."/>
            <person name="Zhao L."/>
            <person name="Wei J.T."/>
            <person name="Ye R.Z."/>
            <person name="Que T.C."/>
            <person name="Du C.H."/>
            <person name="Zhou Y.H."/>
            <person name="Cheng J.X."/>
            <person name="Dai P.F."/>
            <person name="Guo W.B."/>
            <person name="Han X.H."/>
            <person name="Huang E.J."/>
            <person name="Li L.F."/>
            <person name="Wei W."/>
            <person name="Gao Y.C."/>
            <person name="Liu J.Z."/>
            <person name="Shao H.Z."/>
            <person name="Wang X."/>
            <person name="Wang C.C."/>
            <person name="Yang T.C."/>
            <person name="Huo Q.B."/>
            <person name="Li W."/>
            <person name="Chen H.Y."/>
            <person name="Chen S.E."/>
            <person name="Zhou L.G."/>
            <person name="Ni X.B."/>
            <person name="Tian J.H."/>
            <person name="Sheng Y."/>
            <person name="Liu T."/>
            <person name="Pan Y.S."/>
            <person name="Xia L.Y."/>
            <person name="Li J."/>
            <person name="Zhao F."/>
            <person name="Cao W.C."/>
        </authorList>
    </citation>
    <scope>NUCLEOTIDE SEQUENCE [LARGE SCALE GENOMIC DNA]</scope>
    <source>
        <strain evidence="1">Iper-2018</strain>
    </source>
</reference>
<proteinExistence type="predicted"/>
<name>A0AC60QHU8_IXOPE</name>
<keyword evidence="2" id="KW-1185">Reference proteome</keyword>
<dbReference type="EMBL" id="JABSTQ010009028">
    <property type="protein sequence ID" value="KAG0433822.1"/>
    <property type="molecule type" value="Genomic_DNA"/>
</dbReference>
<accession>A0AC60QHU8</accession>
<protein>
    <submittedName>
        <fullName evidence="1">Uncharacterized protein</fullName>
    </submittedName>
</protein>
<comment type="caution">
    <text evidence="1">The sequence shown here is derived from an EMBL/GenBank/DDBJ whole genome shotgun (WGS) entry which is preliminary data.</text>
</comment>
<evidence type="ECO:0000313" key="2">
    <source>
        <dbReference type="Proteomes" id="UP000805193"/>
    </source>
</evidence>
<evidence type="ECO:0000313" key="1">
    <source>
        <dbReference type="EMBL" id="KAG0433822.1"/>
    </source>
</evidence>
<gene>
    <name evidence="1" type="ORF">HPB47_019558</name>
</gene>
<feature type="non-terminal residue" evidence="1">
    <location>
        <position position="1"/>
    </location>
</feature>
<sequence length="162" mass="19059">EAMCYCRRAFWWGGRGRERQKKLDDFDLGVLRRVVHSFFRRNETPTVVKLARHFELDDKLPSVSVATMHRMLTKLGFKYKKWSRNVLLIEATHIVQWLCKYLRQMSKLRRQKKNIFYTDETWVSIGHTVGQVWVDTNVTSTREAKHSGLSTDCGTPPAREEG</sequence>